<dbReference type="Proteomes" id="UP000078200">
    <property type="component" value="Unassembled WGS sequence"/>
</dbReference>
<dbReference type="EnsemblMetazoa" id="GAUT001035-RA">
    <property type="protein sequence ID" value="GAUT001035-PA"/>
    <property type="gene ID" value="GAUT001035"/>
</dbReference>
<sequence>MNNPNTAERGNTYGDVQGKTDNVTKDTKSLYAEYKVLKQFKEFDYLVATPIVDMFRAFKMSFDEKLTSGRQKFETYCKTDKVPIEANTPPPYLSTKPQRTKIKQQRRAPTHLNMQAKYCVLQVNGNHPVAKNFANK</sequence>
<dbReference type="VEuPathDB" id="VectorBase:GAUT001035"/>
<evidence type="ECO:0000313" key="3">
    <source>
        <dbReference type="Proteomes" id="UP000078200"/>
    </source>
</evidence>
<proteinExistence type="predicted"/>
<keyword evidence="3" id="KW-1185">Reference proteome</keyword>
<feature type="region of interest" description="Disordered" evidence="1">
    <location>
        <begin position="1"/>
        <end position="21"/>
    </location>
</feature>
<organism evidence="2 3">
    <name type="scientific">Glossina austeni</name>
    <name type="common">Savannah tsetse fly</name>
    <dbReference type="NCBI Taxonomy" id="7395"/>
    <lineage>
        <taxon>Eukaryota</taxon>
        <taxon>Metazoa</taxon>
        <taxon>Ecdysozoa</taxon>
        <taxon>Arthropoda</taxon>
        <taxon>Hexapoda</taxon>
        <taxon>Insecta</taxon>
        <taxon>Pterygota</taxon>
        <taxon>Neoptera</taxon>
        <taxon>Endopterygota</taxon>
        <taxon>Diptera</taxon>
        <taxon>Brachycera</taxon>
        <taxon>Muscomorpha</taxon>
        <taxon>Hippoboscoidea</taxon>
        <taxon>Glossinidae</taxon>
        <taxon>Glossina</taxon>
    </lineage>
</organism>
<evidence type="ECO:0000313" key="2">
    <source>
        <dbReference type="EnsemblMetazoa" id="GAUT001035-PA"/>
    </source>
</evidence>
<dbReference type="AlphaFoldDB" id="A0A1A9UDN6"/>
<reference evidence="2" key="1">
    <citation type="submission" date="2020-05" db="UniProtKB">
        <authorList>
            <consortium name="EnsemblMetazoa"/>
        </authorList>
    </citation>
    <scope>IDENTIFICATION</scope>
    <source>
        <strain evidence="2">TTRI</strain>
    </source>
</reference>
<accession>A0A1A9UDN6</accession>
<protein>
    <submittedName>
        <fullName evidence="2">Uncharacterized protein</fullName>
    </submittedName>
</protein>
<evidence type="ECO:0000256" key="1">
    <source>
        <dbReference type="SAM" id="MobiDB-lite"/>
    </source>
</evidence>
<name>A0A1A9UDN6_GLOAU</name>